<proteinExistence type="predicted"/>
<dbReference type="EMBL" id="JAULBC010000004">
    <property type="protein sequence ID" value="MEX6688812.1"/>
    <property type="molecule type" value="Genomic_DNA"/>
</dbReference>
<reference evidence="1 2" key="1">
    <citation type="submission" date="2023-07" db="EMBL/GenBank/DDBJ databases">
        <authorList>
            <person name="Lian W.-H."/>
        </authorList>
    </citation>
    <scope>NUCLEOTIDE SEQUENCE [LARGE SCALE GENOMIC DNA]</scope>
    <source>
        <strain evidence="1 2">SYSU DXS3180</strain>
    </source>
</reference>
<keyword evidence="2" id="KW-1185">Reference proteome</keyword>
<gene>
    <name evidence="1" type="ORF">QTN47_14995</name>
</gene>
<evidence type="ECO:0000313" key="2">
    <source>
        <dbReference type="Proteomes" id="UP001560573"/>
    </source>
</evidence>
<comment type="caution">
    <text evidence="1">The sequence shown here is derived from an EMBL/GenBank/DDBJ whole genome shotgun (WGS) entry which is preliminary data.</text>
</comment>
<dbReference type="RefSeq" id="WP_369330219.1">
    <property type="nucleotide sequence ID" value="NZ_JAULBC010000004.1"/>
</dbReference>
<evidence type="ECO:0008006" key="3">
    <source>
        <dbReference type="Google" id="ProtNLM"/>
    </source>
</evidence>
<accession>A0ABV3ZG03</accession>
<evidence type="ECO:0000313" key="1">
    <source>
        <dbReference type="EMBL" id="MEX6688812.1"/>
    </source>
</evidence>
<organism evidence="1 2">
    <name type="scientific">Danxiaibacter flavus</name>
    <dbReference type="NCBI Taxonomy" id="3049108"/>
    <lineage>
        <taxon>Bacteria</taxon>
        <taxon>Pseudomonadati</taxon>
        <taxon>Bacteroidota</taxon>
        <taxon>Chitinophagia</taxon>
        <taxon>Chitinophagales</taxon>
        <taxon>Chitinophagaceae</taxon>
        <taxon>Danxiaibacter</taxon>
    </lineage>
</organism>
<protein>
    <recommendedName>
        <fullName evidence="3">Outer membrane protein beta-barrel domain-containing protein</fullName>
    </recommendedName>
</protein>
<dbReference type="Proteomes" id="UP001560573">
    <property type="component" value="Unassembled WGS sequence"/>
</dbReference>
<name>A0ABV3ZG03_9BACT</name>
<sequence>MLKVNSSFIAYVLKTALILIPFTYSSLIQAQSQTPIVHYETYDYLNDADKVSLKKEKFDSRVGLKIINVNKKLVDINKDINKTSFNEETPALFETFAKSTAPAPAAGGNGLAPAALAVFNNNDILQSNIPEPLRTKISSFQQDYTRLGTTLIQNDGLLKKFGEEYTHGKAILQYHSDLISLQNICNRAFNDILNDVNNLTLQTFTNAALVPIPADKALLLIGSNYTQNRGIVNRYITKTIDNAKSFYDQINAAFLPSNLDKLSIEEKALKDTLNSIETSLKRIKNPNTQTRNLIDAAHRTKLSNDLGNSLKDLEELFDKADINKLYKDLEALGSAGRTALFDTYDWFNVSNYTYYVSPQTIDKDLTVISVAIEPKENVPCGPLAKSFELRVRAKGGIKIDFSTGLFANFGGNNFLDQTYRYDSVSGQPDKNVIVQNKTKNIIFPSVGALMHIYKRNGKDAHFSGTFGISTKDLETINYHLGGSLIFGYSQRFILSAGATLTKATLISDSYEVGQVVNKPTEGAVVPTDTFNRLGFFVAFSYNLTAK</sequence>